<dbReference type="PRINTS" id="PR00127">
    <property type="entry name" value="CLPPROTEASEP"/>
</dbReference>
<dbReference type="SUPFAM" id="SSF52096">
    <property type="entry name" value="ClpP/crotonase"/>
    <property type="match status" value="1"/>
</dbReference>
<dbReference type="PANTHER" id="PTHR10381">
    <property type="entry name" value="ATP-DEPENDENT CLP PROTEASE PROTEOLYTIC SUBUNIT"/>
    <property type="match status" value="1"/>
</dbReference>
<evidence type="ECO:0000256" key="7">
    <source>
        <dbReference type="SAM" id="MobiDB-lite"/>
    </source>
</evidence>
<organism evidence="8 9">
    <name type="scientific">Enterococcus faecalis</name>
    <name type="common">Streptococcus faecalis</name>
    <dbReference type="NCBI Taxonomy" id="1351"/>
    <lineage>
        <taxon>Bacteria</taxon>
        <taxon>Bacillati</taxon>
        <taxon>Bacillota</taxon>
        <taxon>Bacilli</taxon>
        <taxon>Lactobacillales</taxon>
        <taxon>Enterococcaceae</taxon>
        <taxon>Enterococcus</taxon>
    </lineage>
</organism>
<dbReference type="EMBL" id="CP060804">
    <property type="protein sequence ID" value="QNP37206.1"/>
    <property type="molecule type" value="Genomic_DNA"/>
</dbReference>
<keyword evidence="5" id="KW-0720">Serine protease</keyword>
<dbReference type="InterPro" id="IPR029045">
    <property type="entry name" value="ClpP/crotonase-like_dom_sf"/>
</dbReference>
<dbReference type="InterPro" id="IPR001907">
    <property type="entry name" value="ClpP"/>
</dbReference>
<evidence type="ECO:0000256" key="2">
    <source>
        <dbReference type="ARBA" id="ARBA00022490"/>
    </source>
</evidence>
<reference evidence="8 9" key="1">
    <citation type="submission" date="2020-08" db="EMBL/GenBank/DDBJ databases">
        <title>Enterococcus faecalis SF28073 genome assembly.</title>
        <authorList>
            <person name="Duerkop B.A."/>
            <person name="Johnson C.N."/>
        </authorList>
    </citation>
    <scope>NUCLEOTIDE SEQUENCE [LARGE SCALE GENOMIC DNA]</scope>
    <source>
        <strain evidence="8 9">SF28073</strain>
    </source>
</reference>
<dbReference type="GO" id="GO:0004176">
    <property type="term" value="F:ATP-dependent peptidase activity"/>
    <property type="evidence" value="ECO:0007669"/>
    <property type="project" value="InterPro"/>
</dbReference>
<evidence type="ECO:0000256" key="1">
    <source>
        <dbReference type="ARBA" id="ARBA00007039"/>
    </source>
</evidence>
<dbReference type="Pfam" id="PF00574">
    <property type="entry name" value="CLP_protease"/>
    <property type="match status" value="1"/>
</dbReference>
<comment type="similarity">
    <text evidence="1 6">Belongs to the peptidase S14 family.</text>
</comment>
<evidence type="ECO:0000256" key="4">
    <source>
        <dbReference type="ARBA" id="ARBA00022801"/>
    </source>
</evidence>
<keyword evidence="4" id="KW-0378">Hydrolase</keyword>
<dbReference type="GO" id="GO:0006515">
    <property type="term" value="P:protein quality control for misfolded or incompletely synthesized proteins"/>
    <property type="evidence" value="ECO:0007669"/>
    <property type="project" value="TreeGrafter"/>
</dbReference>
<keyword evidence="3 8" id="KW-0645">Protease</keyword>
<evidence type="ECO:0000256" key="3">
    <source>
        <dbReference type="ARBA" id="ARBA00022670"/>
    </source>
</evidence>
<dbReference type="GO" id="GO:0009368">
    <property type="term" value="C:endopeptidase Clp complex"/>
    <property type="evidence" value="ECO:0007669"/>
    <property type="project" value="TreeGrafter"/>
</dbReference>
<evidence type="ECO:0000313" key="9">
    <source>
        <dbReference type="Proteomes" id="UP000516122"/>
    </source>
</evidence>
<dbReference type="CDD" id="cd07016">
    <property type="entry name" value="S14_ClpP_1"/>
    <property type="match status" value="1"/>
</dbReference>
<evidence type="ECO:0000256" key="6">
    <source>
        <dbReference type="RuleBase" id="RU003567"/>
    </source>
</evidence>
<gene>
    <name evidence="8" type="ORF">H9Q64_12130</name>
</gene>
<keyword evidence="2" id="KW-0963">Cytoplasm</keyword>
<dbReference type="Proteomes" id="UP000516122">
    <property type="component" value="Chromosome"/>
</dbReference>
<accession>A0A7H0FME0</accession>
<dbReference type="InterPro" id="IPR023562">
    <property type="entry name" value="ClpP/TepA"/>
</dbReference>
<dbReference type="Gene3D" id="3.90.226.10">
    <property type="entry name" value="2-enoyl-CoA Hydratase, Chain A, domain 1"/>
    <property type="match status" value="1"/>
</dbReference>
<dbReference type="NCBIfam" id="NF045542">
    <property type="entry name" value="Clp_rel_HeadMat"/>
    <property type="match status" value="1"/>
</dbReference>
<protein>
    <recommendedName>
        <fullName evidence="6">ATP-dependent Clp protease proteolytic subunit</fullName>
    </recommendedName>
</protein>
<dbReference type="PANTHER" id="PTHR10381:SF70">
    <property type="entry name" value="ATP-DEPENDENT CLP PROTEASE PROTEOLYTIC SUBUNIT"/>
    <property type="match status" value="1"/>
</dbReference>
<evidence type="ECO:0000313" key="8">
    <source>
        <dbReference type="EMBL" id="QNP37206.1"/>
    </source>
</evidence>
<proteinExistence type="inferred from homology"/>
<dbReference type="GO" id="GO:0004252">
    <property type="term" value="F:serine-type endopeptidase activity"/>
    <property type="evidence" value="ECO:0007669"/>
    <property type="project" value="InterPro"/>
</dbReference>
<evidence type="ECO:0000256" key="5">
    <source>
        <dbReference type="ARBA" id="ARBA00022825"/>
    </source>
</evidence>
<sequence>MTKTRNVPFQFSNELVEGKRVLTLSGNIRKKYWSDDDVIDAKSIRETLDGVTDDITIKLNSPGGDVFEGVEIYNYLKDHPSKVTVEVTGVAASAATFILSAADEAIMNVGTSVMIHEASTFTWGNKQDIQKTLNALETIDDSILSIYSQKTGQTTDQLETWMREEKWFTAEEAVEYGFATEVKKNTEKNSTDSKENIAEMVKNAVAEAMSLNQQAVTNEAKQKSKPKQKSLINRLTKGA</sequence>
<feature type="region of interest" description="Disordered" evidence="7">
    <location>
        <begin position="213"/>
        <end position="239"/>
    </location>
</feature>
<dbReference type="GO" id="GO:0051117">
    <property type="term" value="F:ATPase binding"/>
    <property type="evidence" value="ECO:0007669"/>
    <property type="project" value="TreeGrafter"/>
</dbReference>
<dbReference type="AlphaFoldDB" id="A0A7H0FME0"/>
<name>A0A7H0FME0_ENTFL</name>
<dbReference type="RefSeq" id="WP_002382542.1">
    <property type="nucleotide sequence ID" value="NZ_CP060804.1"/>
</dbReference>